<dbReference type="KEGG" id="ftj:FTUN_1897"/>
<dbReference type="EMBL" id="CP053452">
    <property type="protein sequence ID" value="QJW94377.1"/>
    <property type="molecule type" value="Genomic_DNA"/>
</dbReference>
<proteinExistence type="predicted"/>
<gene>
    <name evidence="1" type="ORF">FTUN_1897</name>
</gene>
<sequence length="123" mass="13695">MIRARLFLFVPLPLALWAILVLQEMRATVAGAAKLIAEIGVRFKSGDSALELIRRLETELATLFRLSAGKVHDLPDDLRTEIAQLLARVQATVAIGDDWLARTGPELATQHVRLRLKRAYGVR</sequence>
<protein>
    <submittedName>
        <fullName evidence="1">Uncharacterized protein</fullName>
    </submittedName>
</protein>
<evidence type="ECO:0000313" key="1">
    <source>
        <dbReference type="EMBL" id="QJW94377.1"/>
    </source>
</evidence>
<accession>A0A6M5YK09</accession>
<reference evidence="2" key="1">
    <citation type="submission" date="2020-05" db="EMBL/GenBank/DDBJ databases">
        <title>Frigoriglobus tundricola gen. nov., sp. nov., a psychrotolerant cellulolytic planctomycete of the family Gemmataceae with two divergent copies of 16S rRNA gene.</title>
        <authorList>
            <person name="Kulichevskaya I.S."/>
            <person name="Ivanova A.A."/>
            <person name="Naumoff D.G."/>
            <person name="Beletsky A.V."/>
            <person name="Rijpstra W.I.C."/>
            <person name="Sinninghe Damste J.S."/>
            <person name="Mardanov A.V."/>
            <person name="Ravin N.V."/>
            <person name="Dedysh S.N."/>
        </authorList>
    </citation>
    <scope>NUCLEOTIDE SEQUENCE [LARGE SCALE GENOMIC DNA]</scope>
    <source>
        <strain evidence="2">PL17</strain>
    </source>
</reference>
<dbReference type="AlphaFoldDB" id="A0A6M5YK09"/>
<organism evidence="1 2">
    <name type="scientific">Frigoriglobus tundricola</name>
    <dbReference type="NCBI Taxonomy" id="2774151"/>
    <lineage>
        <taxon>Bacteria</taxon>
        <taxon>Pseudomonadati</taxon>
        <taxon>Planctomycetota</taxon>
        <taxon>Planctomycetia</taxon>
        <taxon>Gemmatales</taxon>
        <taxon>Gemmataceae</taxon>
        <taxon>Frigoriglobus</taxon>
    </lineage>
</organism>
<evidence type="ECO:0000313" key="2">
    <source>
        <dbReference type="Proteomes" id="UP000503447"/>
    </source>
</evidence>
<dbReference type="Proteomes" id="UP000503447">
    <property type="component" value="Chromosome"/>
</dbReference>
<keyword evidence="2" id="KW-1185">Reference proteome</keyword>
<name>A0A6M5YK09_9BACT</name>